<dbReference type="EMBL" id="UINC01039396">
    <property type="protein sequence ID" value="SVB37818.1"/>
    <property type="molecule type" value="Genomic_DNA"/>
</dbReference>
<organism evidence="3">
    <name type="scientific">marine metagenome</name>
    <dbReference type="NCBI Taxonomy" id="408172"/>
    <lineage>
        <taxon>unclassified sequences</taxon>
        <taxon>metagenomes</taxon>
        <taxon>ecological metagenomes</taxon>
    </lineage>
</organism>
<protein>
    <recommendedName>
        <fullName evidence="2">Fumarylacetoacetase-like C-terminal domain-containing protein</fullName>
    </recommendedName>
</protein>
<name>A0A382DHG5_9ZZZZ</name>
<gene>
    <name evidence="3" type="ORF">METZ01_LOCUS190672</name>
</gene>
<evidence type="ECO:0000313" key="3">
    <source>
        <dbReference type="EMBL" id="SVB37818.1"/>
    </source>
</evidence>
<dbReference type="GO" id="GO:0005737">
    <property type="term" value="C:cytoplasm"/>
    <property type="evidence" value="ECO:0007669"/>
    <property type="project" value="TreeGrafter"/>
</dbReference>
<dbReference type="GO" id="GO:0008684">
    <property type="term" value="F:2-oxopent-4-enoate hydratase activity"/>
    <property type="evidence" value="ECO:0007669"/>
    <property type="project" value="TreeGrafter"/>
</dbReference>
<keyword evidence="1" id="KW-0456">Lyase</keyword>
<dbReference type="SUPFAM" id="SSF56529">
    <property type="entry name" value="FAH"/>
    <property type="match status" value="1"/>
</dbReference>
<feature type="domain" description="Fumarylacetoacetase-like C-terminal" evidence="2">
    <location>
        <begin position="92"/>
        <end position="261"/>
    </location>
</feature>
<evidence type="ECO:0000256" key="1">
    <source>
        <dbReference type="ARBA" id="ARBA00023239"/>
    </source>
</evidence>
<accession>A0A382DHG5</accession>
<dbReference type="PANTHER" id="PTHR30143:SF0">
    <property type="entry name" value="2-KETO-4-PENTENOATE HYDRATASE"/>
    <property type="match status" value="1"/>
</dbReference>
<dbReference type="AlphaFoldDB" id="A0A382DHG5"/>
<dbReference type="Gene3D" id="3.90.850.10">
    <property type="entry name" value="Fumarylacetoacetase-like, C-terminal domain"/>
    <property type="match status" value="1"/>
</dbReference>
<evidence type="ECO:0000259" key="2">
    <source>
        <dbReference type="Pfam" id="PF01557"/>
    </source>
</evidence>
<dbReference type="Pfam" id="PF01557">
    <property type="entry name" value="FAA_hydrolase"/>
    <property type="match status" value="1"/>
</dbReference>
<dbReference type="InterPro" id="IPR050772">
    <property type="entry name" value="Hydratase-Decarb/MhpD_sf"/>
</dbReference>
<sequence>MDTPAIENAVFALMQNRLKPGPFKSLPAQCKPSGLNEAYDLQEALNKALTKAGLGPQVGHKVGCTSKVMQDYMKIPHPCSGSIFQSTVHSLGVSQPSNLYHQVGVECEIAVRLAKDLPPSREPYTQSSVFDCVESCMSAIEIVDNRYQDFRSLDLETMVADDFFQAACVLGEEIEEWQHLDLAEIAGRMMVNKIEVGNGKGADILSHPFEALAWLANHKVSRGTFLCAGEIVLLGSLVKTQWLSPGDKAVIELDHLGAVSAEFIA</sequence>
<dbReference type="InterPro" id="IPR036663">
    <property type="entry name" value="Fumarylacetoacetase_C_sf"/>
</dbReference>
<reference evidence="3" key="1">
    <citation type="submission" date="2018-05" db="EMBL/GenBank/DDBJ databases">
        <authorList>
            <person name="Lanie J.A."/>
            <person name="Ng W.-L."/>
            <person name="Kazmierczak K.M."/>
            <person name="Andrzejewski T.M."/>
            <person name="Davidsen T.M."/>
            <person name="Wayne K.J."/>
            <person name="Tettelin H."/>
            <person name="Glass J.I."/>
            <person name="Rusch D."/>
            <person name="Podicherti R."/>
            <person name="Tsui H.-C.T."/>
            <person name="Winkler M.E."/>
        </authorList>
    </citation>
    <scope>NUCLEOTIDE SEQUENCE</scope>
</reference>
<proteinExistence type="predicted"/>
<dbReference type="InterPro" id="IPR011234">
    <property type="entry name" value="Fumarylacetoacetase-like_C"/>
</dbReference>
<dbReference type="PANTHER" id="PTHR30143">
    <property type="entry name" value="ACID HYDRATASE"/>
    <property type="match status" value="1"/>
</dbReference>